<dbReference type="EMBL" id="BK067790">
    <property type="protein sequence ID" value="DBA52088.1"/>
    <property type="molecule type" value="Genomic_DNA"/>
</dbReference>
<name>A0AAT9J7G7_9VIRU</name>
<protein>
    <submittedName>
        <fullName evidence="1">ORF3</fullName>
    </submittedName>
</protein>
<reference evidence="1" key="1">
    <citation type="journal article" date="2024" name="Environ. Microbiol. Rep.">
        <title>Hiding in plain sight: The discovery of complete genomes of 11 hypothetical spindle-shaped viruses that putatively infect mesophilic ammonia-oxidizing archaea.</title>
        <authorList>
            <person name="Ni Y."/>
            <person name="Xu T."/>
            <person name="Yan S."/>
            <person name="Chen L."/>
            <person name="Wang Y."/>
        </authorList>
    </citation>
    <scope>NUCLEOTIDE SEQUENCE</scope>
    <source>
        <strain evidence="1">NMM1</strain>
    </source>
</reference>
<evidence type="ECO:0000313" key="1">
    <source>
        <dbReference type="EMBL" id="DBA52088.1"/>
    </source>
</evidence>
<proteinExistence type="predicted"/>
<accession>A0AAT9J7G7</accession>
<sequence>MNYSKQSEGNWCKVCKETTYDLSEHMKEHYIRQDE</sequence>
<organism evidence="1">
    <name type="scientific">Nitrosopumilaceae spindle-shaped virus</name>
    <dbReference type="NCBI Taxonomy" id="3065433"/>
    <lineage>
        <taxon>Viruses</taxon>
    </lineage>
</organism>
<reference evidence="1" key="2">
    <citation type="submission" date="2024-03" db="EMBL/GenBank/DDBJ databases">
        <authorList>
            <person name="Ni Y."/>
            <person name="Xu T."/>
            <person name="Yan S."/>
            <person name="Chen L."/>
            <person name="Wang Y."/>
        </authorList>
    </citation>
    <scope>NUCLEOTIDE SEQUENCE</scope>
    <source>
        <strain evidence="1">NMM1</strain>
    </source>
</reference>